<evidence type="ECO:0000313" key="2">
    <source>
        <dbReference type="EMBL" id="SBN38889.1"/>
    </source>
</evidence>
<evidence type="ECO:0000259" key="1">
    <source>
        <dbReference type="Pfam" id="PF18862"/>
    </source>
</evidence>
<name>A0A2C6YJ24_9ACTN</name>
<proteinExistence type="predicted"/>
<organism evidence="2">
    <name type="scientific">Propionibacterium freudenreichii</name>
    <dbReference type="NCBI Taxonomy" id="1744"/>
    <lineage>
        <taxon>Bacteria</taxon>
        <taxon>Bacillati</taxon>
        <taxon>Actinomycetota</taxon>
        <taxon>Actinomycetes</taxon>
        <taxon>Propionibacteriales</taxon>
        <taxon>Propionibacteriaceae</taxon>
        <taxon>Propionibacterium</taxon>
    </lineage>
</organism>
<accession>A0A2C6YJ24</accession>
<dbReference type="InterPro" id="IPR041223">
    <property type="entry name" value="ApeA_NTD"/>
</dbReference>
<protein>
    <recommendedName>
        <fullName evidence="1">ApeA N-terminal domain-containing protein</fullName>
    </recommendedName>
</protein>
<gene>
    <name evidence="2" type="ORF">PFR_JS10_1246</name>
</gene>
<reference evidence="2" key="1">
    <citation type="submission" date="2016-05" db="EMBL/GenBank/DDBJ databases">
        <authorList>
            <person name="Lavstsen T."/>
            <person name="Jespersen J.S."/>
        </authorList>
    </citation>
    <scope>NUCLEOTIDE SEQUENCE</scope>
    <source>
        <strain evidence="2">PFRJS10</strain>
    </source>
</reference>
<dbReference type="Pfam" id="PF18862">
    <property type="entry name" value="ApeA_NTD1"/>
    <property type="match status" value="1"/>
</dbReference>
<dbReference type="EMBL" id="LT576035">
    <property type="protein sequence ID" value="SBN38889.1"/>
    <property type="molecule type" value="Genomic_DNA"/>
</dbReference>
<sequence>MPESYLNLRSTEEWSGVWWLPDRPDKQVPGTLHYAPNGTLTLTLIGGFEDGLFDPEIEGRITSHDERTSWKAIWGAVRNQELTILDCISVASQRRLSSAPNTPERQTILATSALIGSHTHNENETVFSQCEISVENLNQWAASPAFTFSWELLSDGRPNGHGGIEVAPPEEPSVDIHHAKWTLAHVLTLPTIDYFRGSTVARTSETAIVRVTPDQPCTLNDALRFTRLLQDLVSLATHRAAGVIWLRLTIPAARSSEDNNFHILNRDVNVLYSPARVGIDNEKEVEPHRVFFTCQDLPFTTILPRWIELHERLLAASNIILGLRYAPAEYVENNLLTIVSAAEVLHRELKLGKQPIPNEAFKTRWCHSVEATLPVGGGLIGGVCGWRGWGCRSVTGRRSRRPRKRAGRCGGSPVTWGVARR</sequence>
<dbReference type="AlphaFoldDB" id="A0A2C6YJ24"/>
<feature type="domain" description="ApeA N-terminal" evidence="1">
    <location>
        <begin position="13"/>
        <end position="306"/>
    </location>
</feature>